<dbReference type="EC" id="2.3.1.-" evidence="3"/>
<dbReference type="SUPFAM" id="SSF55729">
    <property type="entry name" value="Acyl-CoA N-acyltransferases (Nat)"/>
    <property type="match status" value="1"/>
</dbReference>
<feature type="region of interest" description="Disordered" evidence="1">
    <location>
        <begin position="362"/>
        <end position="406"/>
    </location>
</feature>
<dbReference type="GO" id="GO:0016746">
    <property type="term" value="F:acyltransferase activity"/>
    <property type="evidence" value="ECO:0007669"/>
    <property type="project" value="UniProtKB-KW"/>
</dbReference>
<dbReference type="Pfam" id="PF13480">
    <property type="entry name" value="Acetyltransf_6"/>
    <property type="match status" value="1"/>
</dbReference>
<protein>
    <submittedName>
        <fullName evidence="3">GNAT family N-acetyltransferase</fullName>
        <ecNumber evidence="3">2.3.1.-</ecNumber>
    </submittedName>
</protein>
<reference evidence="3 4" key="1">
    <citation type="submission" date="2021-07" db="EMBL/GenBank/DDBJ databases">
        <title>Actinomadura sp. PM05-2 isolated from lichen.</title>
        <authorList>
            <person name="Somphong A."/>
            <person name="Phongsopitanun W."/>
            <person name="Tanasupawat S."/>
            <person name="Peongsungnone V."/>
        </authorList>
    </citation>
    <scope>NUCLEOTIDE SEQUENCE [LARGE SCALE GENOMIC DNA]</scope>
    <source>
        <strain evidence="3 4">PM05-2</strain>
    </source>
</reference>
<evidence type="ECO:0000313" key="4">
    <source>
        <dbReference type="Proteomes" id="UP000774570"/>
    </source>
</evidence>
<feature type="domain" description="BioF2-like acetyltransferase" evidence="2">
    <location>
        <begin position="183"/>
        <end position="324"/>
    </location>
</feature>
<evidence type="ECO:0000259" key="2">
    <source>
        <dbReference type="Pfam" id="PF13480"/>
    </source>
</evidence>
<dbReference type="InterPro" id="IPR016181">
    <property type="entry name" value="Acyl_CoA_acyltransferase"/>
</dbReference>
<dbReference type="RefSeq" id="WP_220170138.1">
    <property type="nucleotide sequence ID" value="NZ_JAIBOA010000028.1"/>
</dbReference>
<keyword evidence="4" id="KW-1185">Reference proteome</keyword>
<dbReference type="InterPro" id="IPR038740">
    <property type="entry name" value="BioF2-like_GNAT_dom"/>
</dbReference>
<sequence>MTAATGAAARTGLWTAEVLRDDAALAELRGPWEDLHGRCPAATPFQSHAWAASWWRHYGRPGRLRLAVVRRDGRLAGLAALHAVPRRGCLVLEPLAADLSDFSDVLLDPDHAGDAAGHLAAALLGEPGWHVLALPETGPDAAAHLLAERWPRRVRRLPSSTCLRLPAEDPAAFLARLPGRSAGKIRARLRRIEAAGPTATAVPPDEVPRAVEELLDLHVRQWEGRGINPEHLRGRFRRHLVDAVTALAHQGGAQVFRYTEDGALVAADLALVGGGFVGGYLFGCDPGLRGRVDVSLMLLQQELLLAHRLGRPAVNMLRGVEEYKMKWRPDPVRNERLLLARSPLAAPFVAAELGRAGLRAAKHRHRDRALAHPADPHADRANDRKDGAARPTARNRTRPKGNGAPE</sequence>
<name>A0ABS7G354_9ACTN</name>
<dbReference type="Proteomes" id="UP000774570">
    <property type="component" value="Unassembled WGS sequence"/>
</dbReference>
<organism evidence="3 4">
    <name type="scientific">Actinomadura parmotrematis</name>
    <dbReference type="NCBI Taxonomy" id="2864039"/>
    <lineage>
        <taxon>Bacteria</taxon>
        <taxon>Bacillati</taxon>
        <taxon>Actinomycetota</taxon>
        <taxon>Actinomycetes</taxon>
        <taxon>Streptosporangiales</taxon>
        <taxon>Thermomonosporaceae</taxon>
        <taxon>Actinomadura</taxon>
    </lineage>
</organism>
<evidence type="ECO:0000256" key="1">
    <source>
        <dbReference type="SAM" id="MobiDB-lite"/>
    </source>
</evidence>
<gene>
    <name evidence="3" type="ORF">K1Y72_31320</name>
</gene>
<keyword evidence="3" id="KW-0012">Acyltransferase</keyword>
<accession>A0ABS7G354</accession>
<keyword evidence="3" id="KW-0808">Transferase</keyword>
<evidence type="ECO:0000313" key="3">
    <source>
        <dbReference type="EMBL" id="MBW8486896.1"/>
    </source>
</evidence>
<proteinExistence type="predicted"/>
<dbReference type="EMBL" id="JAIBOA010000028">
    <property type="protein sequence ID" value="MBW8486896.1"/>
    <property type="molecule type" value="Genomic_DNA"/>
</dbReference>
<feature type="compositionally biased region" description="Basic and acidic residues" evidence="1">
    <location>
        <begin position="368"/>
        <end position="388"/>
    </location>
</feature>
<comment type="caution">
    <text evidence="3">The sequence shown here is derived from an EMBL/GenBank/DDBJ whole genome shotgun (WGS) entry which is preliminary data.</text>
</comment>